<feature type="transmembrane region" description="Helical" evidence="1">
    <location>
        <begin position="170"/>
        <end position="192"/>
    </location>
</feature>
<feature type="domain" description="DUF6533" evidence="2">
    <location>
        <begin position="19"/>
        <end position="65"/>
    </location>
</feature>
<gene>
    <name evidence="3" type="ORF">D9619_010159</name>
</gene>
<keyword evidence="4" id="KW-1185">Reference proteome</keyword>
<evidence type="ECO:0000256" key="1">
    <source>
        <dbReference type="SAM" id="Phobius"/>
    </source>
</evidence>
<evidence type="ECO:0000259" key="2">
    <source>
        <dbReference type="Pfam" id="PF20151"/>
    </source>
</evidence>
<name>A0A8H5ES23_9AGAR</name>
<feature type="transmembrane region" description="Helical" evidence="1">
    <location>
        <begin position="87"/>
        <end position="109"/>
    </location>
</feature>
<feature type="transmembrane region" description="Helical" evidence="1">
    <location>
        <begin position="212"/>
        <end position="232"/>
    </location>
</feature>
<dbReference type="OrthoDB" id="3350812at2759"/>
<evidence type="ECO:0000313" key="3">
    <source>
        <dbReference type="EMBL" id="KAF5310274.1"/>
    </source>
</evidence>
<accession>A0A8H5ES23</accession>
<dbReference type="Pfam" id="PF20151">
    <property type="entry name" value="DUF6533"/>
    <property type="match status" value="1"/>
</dbReference>
<reference evidence="3 4" key="1">
    <citation type="journal article" date="2020" name="ISME J.">
        <title>Uncovering the hidden diversity of litter-decomposition mechanisms in mushroom-forming fungi.</title>
        <authorList>
            <person name="Floudas D."/>
            <person name="Bentzer J."/>
            <person name="Ahren D."/>
            <person name="Johansson T."/>
            <person name="Persson P."/>
            <person name="Tunlid A."/>
        </authorList>
    </citation>
    <scope>NUCLEOTIDE SEQUENCE [LARGE SCALE GENOMIC DNA]</scope>
    <source>
        <strain evidence="3 4">CBS 101986</strain>
    </source>
</reference>
<keyword evidence="1" id="KW-0812">Transmembrane</keyword>
<organism evidence="3 4">
    <name type="scientific">Psilocybe cf. subviscida</name>
    <dbReference type="NCBI Taxonomy" id="2480587"/>
    <lineage>
        <taxon>Eukaryota</taxon>
        <taxon>Fungi</taxon>
        <taxon>Dikarya</taxon>
        <taxon>Basidiomycota</taxon>
        <taxon>Agaricomycotina</taxon>
        <taxon>Agaricomycetes</taxon>
        <taxon>Agaricomycetidae</taxon>
        <taxon>Agaricales</taxon>
        <taxon>Agaricineae</taxon>
        <taxon>Strophariaceae</taxon>
        <taxon>Psilocybe</taxon>
    </lineage>
</organism>
<protein>
    <recommendedName>
        <fullName evidence="2">DUF6533 domain-containing protein</fullName>
    </recommendedName>
</protein>
<sequence length="343" mass="38244">MMKALQVLAALRVMRLVTYLDVAASTFFVFDYFLTLGLELQYVWKRGKWSSIHALFVVQRYLPFVDTVFLVLYHQVGASMTAEQCKIAYYMSAFSMTIGIGVGEAILSLRTWAVWNRSKRVGVALVFLFVGIWGVMFFVVTGFLRSLAFGDDPYPGFRGCFVIRANHSMIIVWCLLMAWDTIILAFMLGPGIKHYRAGSTSALINVIYRDGLMYYIYLCALSSVNIAVVRALPYSYQHLLTSTERAFHSAISSRVLLDIRATLDAPYNLTELVAGAYDSDDTSINGVRESGGPEGGLIFAQRSASGIELRERISNPHARADAECRGDDCEMVPGGRVTPLPRK</sequence>
<dbReference type="InterPro" id="IPR045340">
    <property type="entry name" value="DUF6533"/>
</dbReference>
<dbReference type="Proteomes" id="UP000567179">
    <property type="component" value="Unassembled WGS sequence"/>
</dbReference>
<keyword evidence="1" id="KW-1133">Transmembrane helix</keyword>
<keyword evidence="1" id="KW-0472">Membrane</keyword>
<dbReference type="AlphaFoldDB" id="A0A8H5ES23"/>
<evidence type="ECO:0000313" key="4">
    <source>
        <dbReference type="Proteomes" id="UP000567179"/>
    </source>
</evidence>
<dbReference type="EMBL" id="JAACJJ010000058">
    <property type="protein sequence ID" value="KAF5310274.1"/>
    <property type="molecule type" value="Genomic_DNA"/>
</dbReference>
<feature type="transmembrane region" description="Helical" evidence="1">
    <location>
        <begin position="121"/>
        <end position="144"/>
    </location>
</feature>
<comment type="caution">
    <text evidence="3">The sequence shown here is derived from an EMBL/GenBank/DDBJ whole genome shotgun (WGS) entry which is preliminary data.</text>
</comment>
<proteinExistence type="predicted"/>